<reference evidence="2 3" key="1">
    <citation type="submission" date="2017-08" db="EMBL/GenBank/DDBJ databases">
        <title>Infants hospitalized years apart are colonized by the same room-sourced microbial strains.</title>
        <authorList>
            <person name="Brooks B."/>
            <person name="Olm M.R."/>
            <person name="Firek B.A."/>
            <person name="Baker R."/>
            <person name="Thomas B.C."/>
            <person name="Morowitz M.J."/>
            <person name="Banfield J.F."/>
        </authorList>
    </citation>
    <scope>NUCLEOTIDE SEQUENCE [LARGE SCALE GENOMIC DNA]</scope>
    <source>
        <strain evidence="2">S2_005_003_R2_41</strain>
    </source>
</reference>
<protein>
    <recommendedName>
        <fullName evidence="4">Tripartite tricarboxylate transporter substrate binding protein</fullName>
    </recommendedName>
</protein>
<proteinExistence type="inferred from homology"/>
<comment type="caution">
    <text evidence="2">The sequence shown here is derived from an EMBL/GenBank/DDBJ whole genome shotgun (WGS) entry which is preliminary data.</text>
</comment>
<dbReference type="Proteomes" id="UP000249135">
    <property type="component" value="Unassembled WGS sequence"/>
</dbReference>
<dbReference type="InterPro" id="IPR042100">
    <property type="entry name" value="Bug_dom1"/>
</dbReference>
<name>A0A2W5QI07_VARPD</name>
<dbReference type="EMBL" id="QFPP01000039">
    <property type="protein sequence ID" value="PZQ76828.1"/>
    <property type="molecule type" value="Genomic_DNA"/>
</dbReference>
<evidence type="ECO:0000256" key="1">
    <source>
        <dbReference type="ARBA" id="ARBA00006987"/>
    </source>
</evidence>
<sequence length="333" mass="34442">MIGDKMKTPLGTRRSCLKLLSALPLVSTPLIGRTQGPWPSKAITLVVPVSPGGVVDLVPRTMLPSITRSLGQAVVVDNKPGADLAIGAGHVARSAPDGYTLLAGSIPLTTNPVIKKVPYDPIADFVAVSLLGTTSVVAVVPPSLGVSTLQEFIALAKKSTEGLNYANSATAGLVHLNTELLAEAAGIKLQGVLYKGQSPALTDLMAGRVQIMLASPATVAGQISSGSLRPLAVTGKSRSSLMPDVPTFIEAGFPNVNIDSWIGILAPAKTPQDIVVKANAAFNAALSDPAVVGQLDKMGVVAAQPSAPMALRSIMQAEVQRWPKMFEKLGIRA</sequence>
<dbReference type="Pfam" id="PF03401">
    <property type="entry name" value="TctC"/>
    <property type="match status" value="1"/>
</dbReference>
<dbReference type="SUPFAM" id="SSF53850">
    <property type="entry name" value="Periplasmic binding protein-like II"/>
    <property type="match status" value="1"/>
</dbReference>
<accession>A0A2W5QI07</accession>
<evidence type="ECO:0000313" key="2">
    <source>
        <dbReference type="EMBL" id="PZQ76828.1"/>
    </source>
</evidence>
<organism evidence="2 3">
    <name type="scientific">Variovorax paradoxus</name>
    <dbReference type="NCBI Taxonomy" id="34073"/>
    <lineage>
        <taxon>Bacteria</taxon>
        <taxon>Pseudomonadati</taxon>
        <taxon>Pseudomonadota</taxon>
        <taxon>Betaproteobacteria</taxon>
        <taxon>Burkholderiales</taxon>
        <taxon>Comamonadaceae</taxon>
        <taxon>Variovorax</taxon>
    </lineage>
</organism>
<dbReference type="Gene3D" id="3.40.190.150">
    <property type="entry name" value="Bordetella uptake gene, domain 1"/>
    <property type="match status" value="1"/>
</dbReference>
<comment type="similarity">
    <text evidence="1">Belongs to the UPF0065 (bug) family.</text>
</comment>
<dbReference type="PANTHER" id="PTHR42928:SF5">
    <property type="entry name" value="BLR1237 PROTEIN"/>
    <property type="match status" value="1"/>
</dbReference>
<dbReference type="InterPro" id="IPR005064">
    <property type="entry name" value="BUG"/>
</dbReference>
<dbReference type="AlphaFoldDB" id="A0A2W5QI07"/>
<dbReference type="PIRSF" id="PIRSF017082">
    <property type="entry name" value="YflP"/>
    <property type="match status" value="1"/>
</dbReference>
<evidence type="ECO:0000313" key="3">
    <source>
        <dbReference type="Proteomes" id="UP000249135"/>
    </source>
</evidence>
<gene>
    <name evidence="2" type="ORF">DI563_05930</name>
</gene>
<dbReference type="PANTHER" id="PTHR42928">
    <property type="entry name" value="TRICARBOXYLATE-BINDING PROTEIN"/>
    <property type="match status" value="1"/>
</dbReference>
<evidence type="ECO:0008006" key="4">
    <source>
        <dbReference type="Google" id="ProtNLM"/>
    </source>
</evidence>
<dbReference type="Gene3D" id="3.40.190.10">
    <property type="entry name" value="Periplasmic binding protein-like II"/>
    <property type="match status" value="1"/>
</dbReference>